<evidence type="ECO:0000256" key="1">
    <source>
        <dbReference type="SAM" id="Phobius"/>
    </source>
</evidence>
<keyword evidence="1" id="KW-0472">Membrane</keyword>
<dbReference type="STRING" id="926571.NVIE_016320"/>
<keyword evidence="3" id="KW-1185">Reference proteome</keyword>
<feature type="transmembrane region" description="Helical" evidence="1">
    <location>
        <begin position="219"/>
        <end position="244"/>
    </location>
</feature>
<feature type="transmembrane region" description="Helical" evidence="1">
    <location>
        <begin position="121"/>
        <end position="145"/>
    </location>
</feature>
<evidence type="ECO:0000313" key="3">
    <source>
        <dbReference type="Proteomes" id="UP000027093"/>
    </source>
</evidence>
<protein>
    <recommendedName>
        <fullName evidence="4">DUF2182 domain-containing protein</fullName>
    </recommendedName>
</protein>
<reference evidence="2 3" key="1">
    <citation type="journal article" date="2014" name="Int. J. Syst. Evol. Microbiol.">
        <title>Nitrososphaera viennensis gen. nov., sp. nov., an aerobic and mesophilic, ammonia-oxidizing archaeon from soil and a member of the archaeal phylum Thaumarchaeota.</title>
        <authorList>
            <person name="Stieglmeier M."/>
            <person name="Klingl A."/>
            <person name="Alves R.J."/>
            <person name="Rittmann S.K."/>
            <person name="Melcher M."/>
            <person name="Leisch N."/>
            <person name="Schleper C."/>
        </authorList>
    </citation>
    <scope>NUCLEOTIDE SEQUENCE [LARGE SCALE GENOMIC DNA]</scope>
    <source>
        <strain evidence="2">EN76</strain>
    </source>
</reference>
<keyword evidence="1" id="KW-0812">Transmembrane</keyword>
<sequence length="316" mass="34147">MDKVQKVILVSLVSVSAAGWLTSQAFQNDMMMAMMSLASGMGSDSNDKLGLMASSSSYLFFVSLWTVGMAAMMFPAITPMVLLYNRLAGSEKNSSQVQMTLQKNDDNGVSRKKVYYPFKTMLFVGGYLAVWSLTGLVLLFGWSALMSAVTSAASELSAQYIYGAILIIAGAYQFSPLKARCLGYCESPLSFFMRRWRNGVSGAAKMGVFHGLYCLGCCWPYFLLMVALGWMNLLWMALFSGIIFGEKIWSKKGIWIARAAGIGFMMIGILVVVTGGSSAISIPMMPPAGDMASGTDTALNPPANMAPTQEMPDGMT</sequence>
<feature type="transmembrane region" description="Helical" evidence="1">
    <location>
        <begin position="256"/>
        <end position="282"/>
    </location>
</feature>
<proteinExistence type="predicted"/>
<feature type="transmembrane region" description="Helical" evidence="1">
    <location>
        <begin position="157"/>
        <end position="175"/>
    </location>
</feature>
<dbReference type="EMBL" id="CP007536">
    <property type="protein sequence ID" value="AIC15884.1"/>
    <property type="molecule type" value="Genomic_DNA"/>
</dbReference>
<dbReference type="RefSeq" id="WP_075054783.1">
    <property type="nucleotide sequence ID" value="NZ_CP007536.1"/>
</dbReference>
<evidence type="ECO:0000313" key="2">
    <source>
        <dbReference type="EMBL" id="AIC15884.1"/>
    </source>
</evidence>
<accession>A0A060HH28</accession>
<evidence type="ECO:0008006" key="4">
    <source>
        <dbReference type="Google" id="ProtNLM"/>
    </source>
</evidence>
<dbReference type="AlphaFoldDB" id="A0A060HH28"/>
<dbReference type="GeneID" id="74946899"/>
<keyword evidence="1" id="KW-1133">Transmembrane helix</keyword>
<dbReference type="HOGENOM" id="CLU_065506_0_0_2"/>
<dbReference type="Proteomes" id="UP000027093">
    <property type="component" value="Chromosome"/>
</dbReference>
<feature type="transmembrane region" description="Helical" evidence="1">
    <location>
        <begin position="56"/>
        <end position="84"/>
    </location>
</feature>
<organism evidence="2 3">
    <name type="scientific">Nitrososphaera viennensis EN76</name>
    <dbReference type="NCBI Taxonomy" id="926571"/>
    <lineage>
        <taxon>Archaea</taxon>
        <taxon>Nitrososphaerota</taxon>
        <taxon>Nitrososphaeria</taxon>
        <taxon>Nitrososphaerales</taxon>
        <taxon>Nitrososphaeraceae</taxon>
        <taxon>Nitrososphaera</taxon>
    </lineage>
</organism>
<gene>
    <name evidence="2" type="ORF">NVIE_016320</name>
</gene>
<dbReference type="InterPro" id="IPR018688">
    <property type="entry name" value="PpoB2-like"/>
</dbReference>
<dbReference type="Pfam" id="PF09948">
    <property type="entry name" value="PpoB2"/>
    <property type="match status" value="1"/>
</dbReference>
<dbReference type="OrthoDB" id="11125at2157"/>
<dbReference type="KEGG" id="nvn:NVIE_016320"/>
<name>A0A060HH28_9ARCH</name>